<name>A0A554VS36_9FLAO</name>
<dbReference type="SUPFAM" id="SSF53474">
    <property type="entry name" value="alpha/beta-Hydrolases"/>
    <property type="match status" value="1"/>
</dbReference>
<dbReference type="InterPro" id="IPR029058">
    <property type="entry name" value="AB_hydrolase_fold"/>
</dbReference>
<dbReference type="RefSeq" id="WP_143915099.1">
    <property type="nucleotide sequence ID" value="NZ_CANMIK010000004.1"/>
</dbReference>
<dbReference type="InterPro" id="IPR050266">
    <property type="entry name" value="AB_hydrolase_sf"/>
</dbReference>
<evidence type="ECO:0000313" key="4">
    <source>
        <dbReference type="EMBL" id="TSE11503.1"/>
    </source>
</evidence>
<accession>A0A554VS36</accession>
<proteinExistence type="inferred from homology"/>
<dbReference type="EMBL" id="VLNR01000001">
    <property type="protein sequence ID" value="TSE11503.1"/>
    <property type="molecule type" value="Genomic_DNA"/>
</dbReference>
<dbReference type="PANTHER" id="PTHR43798:SF14">
    <property type="entry name" value="SERINE HYDROLASE-LIKE PROTEIN DDB_G0286239"/>
    <property type="match status" value="1"/>
</dbReference>
<keyword evidence="2 4" id="KW-0378">Hydrolase</keyword>
<evidence type="ECO:0000256" key="1">
    <source>
        <dbReference type="ARBA" id="ARBA00008645"/>
    </source>
</evidence>
<dbReference type="OrthoDB" id="9780932at2"/>
<evidence type="ECO:0000256" key="2">
    <source>
        <dbReference type="ARBA" id="ARBA00022801"/>
    </source>
</evidence>
<feature type="domain" description="AB hydrolase-1" evidence="3">
    <location>
        <begin position="24"/>
        <end position="169"/>
    </location>
</feature>
<protein>
    <submittedName>
        <fullName evidence="4">Alpha/beta hydrolase</fullName>
    </submittedName>
</protein>
<dbReference type="InterPro" id="IPR000073">
    <property type="entry name" value="AB_hydrolase_1"/>
</dbReference>
<organism evidence="4 5">
    <name type="scientific">Aquimarina algiphila</name>
    <dbReference type="NCBI Taxonomy" id="2047982"/>
    <lineage>
        <taxon>Bacteria</taxon>
        <taxon>Pseudomonadati</taxon>
        <taxon>Bacteroidota</taxon>
        <taxon>Flavobacteriia</taxon>
        <taxon>Flavobacteriales</taxon>
        <taxon>Flavobacteriaceae</taxon>
        <taxon>Aquimarina</taxon>
    </lineage>
</organism>
<dbReference type="Gene3D" id="3.40.50.1820">
    <property type="entry name" value="alpha/beta hydrolase"/>
    <property type="match status" value="1"/>
</dbReference>
<dbReference type="GO" id="GO:0016787">
    <property type="term" value="F:hydrolase activity"/>
    <property type="evidence" value="ECO:0007669"/>
    <property type="project" value="UniProtKB-KW"/>
</dbReference>
<dbReference type="PANTHER" id="PTHR43798">
    <property type="entry name" value="MONOACYLGLYCEROL LIPASE"/>
    <property type="match status" value="1"/>
</dbReference>
<dbReference type="AlphaFoldDB" id="A0A554VS36"/>
<dbReference type="Pfam" id="PF00561">
    <property type="entry name" value="Abhydrolase_1"/>
    <property type="match status" value="1"/>
</dbReference>
<evidence type="ECO:0000259" key="3">
    <source>
        <dbReference type="Pfam" id="PF00561"/>
    </source>
</evidence>
<comment type="caution">
    <text evidence="4">The sequence shown here is derived from an EMBL/GenBank/DDBJ whole genome shotgun (WGS) entry which is preliminary data.</text>
</comment>
<keyword evidence="5" id="KW-1185">Reference proteome</keyword>
<dbReference type="GO" id="GO:0016020">
    <property type="term" value="C:membrane"/>
    <property type="evidence" value="ECO:0007669"/>
    <property type="project" value="TreeGrafter"/>
</dbReference>
<sequence length="292" mass="32679">MELVVDIEGLKLSAKTRGNKEGAPVLAIHGWLDNANTFDKIASLLSPDIYLIAIDLAGHGFSDHRDANNSYYLWDYAIDILKVIDVLAIKKLSILAHSMGTGIASILAGAMPKLIDKLIFIDGLGAPFVINDDDIVSNFQQSVKQLKMAKRTKLYGFSLPDTVLFTTKDEAIKERMDSSMGVISYDASACLIERSLQEVPAGYRWSYDPRIVLPECYRMTESQAQFFISSISCKTLIILGKQGLFSDGMFNARLDKFKHAELHWIEGGHHLHLEEMHHKISALINQFLQTEF</sequence>
<gene>
    <name evidence="4" type="ORF">FOF46_00545</name>
</gene>
<dbReference type="Proteomes" id="UP000318833">
    <property type="component" value="Unassembled WGS sequence"/>
</dbReference>
<evidence type="ECO:0000313" key="5">
    <source>
        <dbReference type="Proteomes" id="UP000318833"/>
    </source>
</evidence>
<comment type="similarity">
    <text evidence="1">Belongs to the AB hydrolase superfamily.</text>
</comment>
<reference evidence="4 5" key="1">
    <citation type="submission" date="2019-07" db="EMBL/GenBank/DDBJ databases">
        <title>The draft genome sequence of Aquimarina algiphila M91.</title>
        <authorList>
            <person name="Meng X."/>
        </authorList>
    </citation>
    <scope>NUCLEOTIDE SEQUENCE [LARGE SCALE GENOMIC DNA]</scope>
    <source>
        <strain evidence="4 5">M91</strain>
    </source>
</reference>